<dbReference type="AlphaFoldDB" id="A0A0D3KDE4"/>
<reference evidence="2" key="1">
    <citation type="journal article" date="2013" name="Nature">
        <title>Pan genome of the phytoplankton Emiliania underpins its global distribution.</title>
        <authorList>
            <person name="Read B.A."/>
            <person name="Kegel J."/>
            <person name="Klute M.J."/>
            <person name="Kuo A."/>
            <person name="Lefebvre S.C."/>
            <person name="Maumus F."/>
            <person name="Mayer C."/>
            <person name="Miller J."/>
            <person name="Monier A."/>
            <person name="Salamov A."/>
            <person name="Young J."/>
            <person name="Aguilar M."/>
            <person name="Claverie J.M."/>
            <person name="Frickenhaus S."/>
            <person name="Gonzalez K."/>
            <person name="Herman E.K."/>
            <person name="Lin Y.C."/>
            <person name="Napier J."/>
            <person name="Ogata H."/>
            <person name="Sarno A.F."/>
            <person name="Shmutz J."/>
            <person name="Schroeder D."/>
            <person name="de Vargas C."/>
            <person name="Verret F."/>
            <person name="von Dassow P."/>
            <person name="Valentin K."/>
            <person name="Van de Peer Y."/>
            <person name="Wheeler G."/>
            <person name="Dacks J.B."/>
            <person name="Delwiche C.F."/>
            <person name="Dyhrman S.T."/>
            <person name="Glockner G."/>
            <person name="John U."/>
            <person name="Richards T."/>
            <person name="Worden A.Z."/>
            <person name="Zhang X."/>
            <person name="Grigoriev I.V."/>
            <person name="Allen A.E."/>
            <person name="Bidle K."/>
            <person name="Borodovsky M."/>
            <person name="Bowler C."/>
            <person name="Brownlee C."/>
            <person name="Cock J.M."/>
            <person name="Elias M."/>
            <person name="Gladyshev V.N."/>
            <person name="Groth M."/>
            <person name="Guda C."/>
            <person name="Hadaegh A."/>
            <person name="Iglesias-Rodriguez M.D."/>
            <person name="Jenkins J."/>
            <person name="Jones B.M."/>
            <person name="Lawson T."/>
            <person name="Leese F."/>
            <person name="Lindquist E."/>
            <person name="Lobanov A."/>
            <person name="Lomsadze A."/>
            <person name="Malik S.B."/>
            <person name="Marsh M.E."/>
            <person name="Mackinder L."/>
            <person name="Mock T."/>
            <person name="Mueller-Roeber B."/>
            <person name="Pagarete A."/>
            <person name="Parker M."/>
            <person name="Probert I."/>
            <person name="Quesneville H."/>
            <person name="Raines C."/>
            <person name="Rensing S.A."/>
            <person name="Riano-Pachon D.M."/>
            <person name="Richier S."/>
            <person name="Rokitta S."/>
            <person name="Shiraiwa Y."/>
            <person name="Soanes D.M."/>
            <person name="van der Giezen M."/>
            <person name="Wahlund T.M."/>
            <person name="Williams B."/>
            <person name="Wilson W."/>
            <person name="Wolfe G."/>
            <person name="Wurch L.L."/>
        </authorList>
    </citation>
    <scope>NUCLEOTIDE SEQUENCE</scope>
</reference>
<sequence>MPEQTATLVLYGRVGTYTTRTASMKAGDHGDKGLWRECANSIRSQVLEPWRAAGVRLAVFVQSWNPELAGRMDAFWSPTASSHALQNDSMPNCLAGVSPRERLAYCGRTMWALLGMKEALAMRTRWAAAGRGQSQGPVIVMRHDVQPTAGRACRRRGAPPQYSTQPTIGLRSVEYSALGEGGSAAASAGPALRQMSFCANSVNVDWWNKLGFHNSAPHHYWGLYFFTTMRLRQQCQPIRQQWQRCQLGFAAHTFRDFNLGRFVKPGRGQCALPARLAIWRPPTGCNASAVSGYDVMCPIATTHPGCHNRNPLASQPSGACGTALPLVDGISAHRRPELVAVGVCGEPVEVQCGEQQPAAMSAAARAAHAQTPRPECLSALGASASRLYSRSSNEAVRHKAAAWLTRYRCNENNSQTRTPEAAPFAQLMGRTSVSKGGPVPAHTQKRTILKALHRRRGSTPRNISWTAELQAAWTGVG</sequence>
<dbReference type="GeneID" id="17279050"/>
<evidence type="ECO:0000313" key="1">
    <source>
        <dbReference type="EnsemblProtists" id="EOD33779"/>
    </source>
</evidence>
<organism evidence="1 2">
    <name type="scientific">Emiliania huxleyi (strain CCMP1516)</name>
    <dbReference type="NCBI Taxonomy" id="280463"/>
    <lineage>
        <taxon>Eukaryota</taxon>
        <taxon>Haptista</taxon>
        <taxon>Haptophyta</taxon>
        <taxon>Prymnesiophyceae</taxon>
        <taxon>Isochrysidales</taxon>
        <taxon>Noelaerhabdaceae</taxon>
        <taxon>Emiliania</taxon>
    </lineage>
</organism>
<dbReference type="EnsemblProtists" id="EOD33779">
    <property type="protein sequence ID" value="EOD33779"/>
    <property type="gene ID" value="EMIHUDRAFT_111600"/>
</dbReference>
<dbReference type="PaxDb" id="2903-EOD33779"/>
<name>A0A0D3KDE4_EMIH1</name>
<accession>A0A0D3KDE4</accession>
<reference evidence="1" key="2">
    <citation type="submission" date="2024-10" db="UniProtKB">
        <authorList>
            <consortium name="EnsemblProtists"/>
        </authorList>
    </citation>
    <scope>IDENTIFICATION</scope>
</reference>
<dbReference type="RefSeq" id="XP_005786208.1">
    <property type="nucleotide sequence ID" value="XM_005786151.1"/>
</dbReference>
<proteinExistence type="predicted"/>
<dbReference type="HOGENOM" id="CLU_714634_0_0_1"/>
<keyword evidence="2" id="KW-1185">Reference proteome</keyword>
<dbReference type="KEGG" id="ehx:EMIHUDRAFT_111600"/>
<evidence type="ECO:0000313" key="2">
    <source>
        <dbReference type="Proteomes" id="UP000013827"/>
    </source>
</evidence>
<dbReference type="Proteomes" id="UP000013827">
    <property type="component" value="Unassembled WGS sequence"/>
</dbReference>
<protein>
    <submittedName>
        <fullName evidence="1">Uncharacterized protein</fullName>
    </submittedName>
</protein>